<dbReference type="AlphaFoldDB" id="A0A1H8G5E6"/>
<organism evidence="1 2">
    <name type="scientific">Stigmatella aurantiaca</name>
    <dbReference type="NCBI Taxonomy" id="41"/>
    <lineage>
        <taxon>Bacteria</taxon>
        <taxon>Pseudomonadati</taxon>
        <taxon>Myxococcota</taxon>
        <taxon>Myxococcia</taxon>
        <taxon>Myxococcales</taxon>
        <taxon>Cystobacterineae</taxon>
        <taxon>Archangiaceae</taxon>
        <taxon>Stigmatella</taxon>
    </lineage>
</organism>
<protein>
    <submittedName>
        <fullName evidence="1">Uncharacterized protein</fullName>
    </submittedName>
</protein>
<dbReference type="Proteomes" id="UP000182719">
    <property type="component" value="Unassembled WGS sequence"/>
</dbReference>
<name>A0A1H8G5E6_STIAU</name>
<dbReference type="EMBL" id="FOAP01000057">
    <property type="protein sequence ID" value="SEN38990.1"/>
    <property type="molecule type" value="Genomic_DNA"/>
</dbReference>
<accession>A0A1H8G5E6</accession>
<keyword evidence="2" id="KW-1185">Reference proteome</keyword>
<gene>
    <name evidence="1" type="ORF">SAMN05444354_1571</name>
</gene>
<proteinExistence type="predicted"/>
<reference evidence="2" key="1">
    <citation type="submission" date="2016-10" db="EMBL/GenBank/DDBJ databases">
        <authorList>
            <person name="Varghese N."/>
            <person name="Submissions S."/>
        </authorList>
    </citation>
    <scope>NUCLEOTIDE SEQUENCE [LARGE SCALE GENOMIC DNA]</scope>
    <source>
        <strain evidence="2">DSM 17044</strain>
    </source>
</reference>
<sequence>MSKDEKPSRADLARRKRIQALYKDLALGREELNPGEKEVLIPQLRGRVEFMLRRFQELKRIASNKDVPHLATQSFRKLLPTMEPEKVSAQEVRRRVDEFLLELQGHIDENFIGPLTELLGKYQNVEDIPTLRRFLTDLHLRCMSITATEGELFKYRVAFHLHITEARTGKVVQDEPAEYWIFLMPFRLAIDELQRIATSTANSIDHWREQQEEARKPFIEYLTLLRYG</sequence>
<evidence type="ECO:0000313" key="1">
    <source>
        <dbReference type="EMBL" id="SEN38990.1"/>
    </source>
</evidence>
<evidence type="ECO:0000313" key="2">
    <source>
        <dbReference type="Proteomes" id="UP000182719"/>
    </source>
</evidence>
<dbReference type="RefSeq" id="WP_075011497.1">
    <property type="nucleotide sequence ID" value="NZ_FOAP01000057.1"/>
</dbReference>